<protein>
    <recommendedName>
        <fullName evidence="3">BTB domain-containing protein</fullName>
    </recommendedName>
</protein>
<dbReference type="AlphaFoldDB" id="A0AAD4KX53"/>
<organism evidence="1 2">
    <name type="scientific">Talaromyces proteolyticus</name>
    <dbReference type="NCBI Taxonomy" id="1131652"/>
    <lineage>
        <taxon>Eukaryota</taxon>
        <taxon>Fungi</taxon>
        <taxon>Dikarya</taxon>
        <taxon>Ascomycota</taxon>
        <taxon>Pezizomycotina</taxon>
        <taxon>Eurotiomycetes</taxon>
        <taxon>Eurotiomycetidae</taxon>
        <taxon>Eurotiales</taxon>
        <taxon>Trichocomaceae</taxon>
        <taxon>Talaromyces</taxon>
        <taxon>Talaromyces sect. Bacilispori</taxon>
    </lineage>
</organism>
<accession>A0AAD4KX53</accession>
<dbReference type="Proteomes" id="UP001201262">
    <property type="component" value="Unassembled WGS sequence"/>
</dbReference>
<proteinExistence type="predicted"/>
<gene>
    <name evidence="1" type="ORF">BGW36DRAFT_427853</name>
</gene>
<evidence type="ECO:0008006" key="3">
    <source>
        <dbReference type="Google" id="ProtNLM"/>
    </source>
</evidence>
<sequence length="249" mass="29488">MDRRYHMRSETRRDIGLRMLIHPQDFLPRETSSGFKVFDFMRISGSDTILIRGKSSTCLFRIHKELFEMTLNRYPVAYSPLADLHENVYTFSIDFDPTVARFVEWAYKGEYREFVDLDIPTQPELPRPRYQWAGVNLEFVNTLQSSVDSSNYREVEPEKADCIIQNYPFLVHTRLYLFAERYQISALAVLALNLARESCEKPEKLAMGKYHTLIWRTIQNVVRLHSDDSELSELTHKVLHHNIDFIFWK</sequence>
<dbReference type="GeneID" id="70250752"/>
<reference evidence="1" key="1">
    <citation type="submission" date="2021-12" db="EMBL/GenBank/DDBJ databases">
        <title>Convergent genome expansion in fungi linked to evolution of root-endophyte symbiosis.</title>
        <authorList>
            <consortium name="DOE Joint Genome Institute"/>
            <person name="Ke Y.-H."/>
            <person name="Bonito G."/>
            <person name="Liao H.-L."/>
            <person name="Looney B."/>
            <person name="Rojas-Flechas A."/>
            <person name="Nash J."/>
            <person name="Hameed K."/>
            <person name="Schadt C."/>
            <person name="Martin F."/>
            <person name="Crous P.W."/>
            <person name="Miettinen O."/>
            <person name="Magnuson J.K."/>
            <person name="Labbe J."/>
            <person name="Jacobson D."/>
            <person name="Doktycz M.J."/>
            <person name="Veneault-Fourrey C."/>
            <person name="Kuo A."/>
            <person name="Mondo S."/>
            <person name="Calhoun S."/>
            <person name="Riley R."/>
            <person name="Ohm R."/>
            <person name="LaButti K."/>
            <person name="Andreopoulos B."/>
            <person name="Pangilinan J."/>
            <person name="Nolan M."/>
            <person name="Tritt A."/>
            <person name="Clum A."/>
            <person name="Lipzen A."/>
            <person name="Daum C."/>
            <person name="Barry K."/>
            <person name="Grigoriev I.V."/>
            <person name="Vilgalys R."/>
        </authorList>
    </citation>
    <scope>NUCLEOTIDE SEQUENCE</scope>
    <source>
        <strain evidence="1">PMI_201</strain>
    </source>
</reference>
<comment type="caution">
    <text evidence="1">The sequence shown here is derived from an EMBL/GenBank/DDBJ whole genome shotgun (WGS) entry which is preliminary data.</text>
</comment>
<keyword evidence="2" id="KW-1185">Reference proteome</keyword>
<evidence type="ECO:0000313" key="2">
    <source>
        <dbReference type="Proteomes" id="UP001201262"/>
    </source>
</evidence>
<evidence type="ECO:0000313" key="1">
    <source>
        <dbReference type="EMBL" id="KAH8697914.1"/>
    </source>
</evidence>
<name>A0AAD4KX53_9EURO</name>
<dbReference type="EMBL" id="JAJTJA010000006">
    <property type="protein sequence ID" value="KAH8697914.1"/>
    <property type="molecule type" value="Genomic_DNA"/>
</dbReference>
<dbReference type="RefSeq" id="XP_046072615.1">
    <property type="nucleotide sequence ID" value="XM_046220465.1"/>
</dbReference>